<dbReference type="Pfam" id="PF19824">
    <property type="entry name" value="Tlp"/>
    <property type="match status" value="1"/>
</dbReference>
<comment type="similarity">
    <text evidence="1">Belongs to the Tlp family.</text>
</comment>
<feature type="compositionally biased region" description="Basic and acidic residues" evidence="2">
    <location>
        <begin position="39"/>
        <end position="55"/>
    </location>
</feature>
<gene>
    <name evidence="1 3" type="primary">tlp</name>
    <name evidence="3" type="ORF">HYG85_06860</name>
</gene>
<protein>
    <recommendedName>
        <fullName evidence="1">Protein Tlp homolog</fullName>
    </recommendedName>
</protein>
<name>A0A8J8M959_9FIRM</name>
<reference evidence="3 4" key="1">
    <citation type="submission" date="2020-07" db="EMBL/GenBank/DDBJ databases">
        <title>Vallitalea guaymasensis genome.</title>
        <authorList>
            <person name="Postec A."/>
        </authorList>
    </citation>
    <scope>NUCLEOTIDE SEQUENCE [LARGE SCALE GENOMIC DNA]</scope>
    <source>
        <strain evidence="3 4">Ra1766G1</strain>
    </source>
</reference>
<dbReference type="NCBIfam" id="TIGR03090">
    <property type="entry name" value="SASP_tlp"/>
    <property type="match status" value="1"/>
</dbReference>
<dbReference type="EMBL" id="CP058561">
    <property type="protein sequence ID" value="QUH28647.1"/>
    <property type="molecule type" value="Genomic_DNA"/>
</dbReference>
<evidence type="ECO:0000256" key="2">
    <source>
        <dbReference type="SAM" id="MobiDB-lite"/>
    </source>
</evidence>
<evidence type="ECO:0000256" key="1">
    <source>
        <dbReference type="HAMAP-Rule" id="MF_01506"/>
    </source>
</evidence>
<dbReference type="Proteomes" id="UP000677305">
    <property type="component" value="Chromosome"/>
</dbReference>
<proteinExistence type="inferred from homology"/>
<keyword evidence="4" id="KW-1185">Reference proteome</keyword>
<evidence type="ECO:0000313" key="4">
    <source>
        <dbReference type="Proteomes" id="UP000677305"/>
    </source>
</evidence>
<organism evidence="3 4">
    <name type="scientific">Vallitalea guaymasensis</name>
    <dbReference type="NCBI Taxonomy" id="1185412"/>
    <lineage>
        <taxon>Bacteria</taxon>
        <taxon>Bacillati</taxon>
        <taxon>Bacillota</taxon>
        <taxon>Clostridia</taxon>
        <taxon>Lachnospirales</taxon>
        <taxon>Vallitaleaceae</taxon>
        <taxon>Vallitalea</taxon>
    </lineage>
</organism>
<accession>A0A8J8M959</accession>
<dbReference type="AlphaFoldDB" id="A0A8J8M959"/>
<feature type="region of interest" description="Disordered" evidence="2">
    <location>
        <begin position="32"/>
        <end position="75"/>
    </location>
</feature>
<dbReference type="RefSeq" id="WP_212692859.1">
    <property type="nucleotide sequence ID" value="NZ_CP058561.1"/>
</dbReference>
<evidence type="ECO:0000313" key="3">
    <source>
        <dbReference type="EMBL" id="QUH28647.1"/>
    </source>
</evidence>
<dbReference type="KEGG" id="vgu:HYG85_06860"/>
<sequence length="75" mass="9196">MEHKQDDRRDNVDRIQYNIDKTVQNIHLANEMIEETDDEKMKKTLEEKNNRREESLNSMRNEIEDEARDKKDGYR</sequence>
<dbReference type="HAMAP" id="MF_01506">
    <property type="entry name" value="Tlp"/>
    <property type="match status" value="1"/>
</dbReference>
<dbReference type="InterPro" id="IPR017524">
    <property type="entry name" value="SASP_thioredoxin-like"/>
</dbReference>